<evidence type="ECO:0000256" key="2">
    <source>
        <dbReference type="ARBA" id="ARBA00022679"/>
    </source>
</evidence>
<evidence type="ECO:0000259" key="5">
    <source>
        <dbReference type="Pfam" id="PF04376"/>
    </source>
</evidence>
<evidence type="ECO:0000259" key="6">
    <source>
        <dbReference type="Pfam" id="PF04377"/>
    </source>
</evidence>
<dbReference type="NCBIfam" id="NF002341">
    <property type="entry name" value="PRK01305.1-1"/>
    <property type="match status" value="1"/>
</dbReference>
<dbReference type="NCBIfam" id="NF002346">
    <property type="entry name" value="PRK01305.2-3"/>
    <property type="match status" value="1"/>
</dbReference>
<reference evidence="7 8" key="1">
    <citation type="submission" date="2023-03" db="EMBL/GenBank/DDBJ databases">
        <title>Thalassotalea loyana LMG 22536T draft genome sequence.</title>
        <authorList>
            <person name="Sawabe T."/>
        </authorList>
    </citation>
    <scope>NUCLEOTIDE SEQUENCE [LARGE SCALE GENOMIC DNA]</scope>
    <source>
        <strain evidence="7 8">LMG 22536</strain>
    </source>
</reference>
<dbReference type="EMBL" id="BSSV01000003">
    <property type="protein sequence ID" value="GLX85408.1"/>
    <property type="molecule type" value="Genomic_DNA"/>
</dbReference>
<comment type="catalytic activity">
    <reaction evidence="4">
        <text>N-terminal L-aspartyl-[protein] + L-leucyl-tRNA(Leu) = N-terminal L-leucyl-L-aspartyl-[protein] + tRNA(Leu) + H(+)</text>
        <dbReference type="Rhea" id="RHEA:50420"/>
        <dbReference type="Rhea" id="RHEA-COMP:9613"/>
        <dbReference type="Rhea" id="RHEA-COMP:9622"/>
        <dbReference type="Rhea" id="RHEA-COMP:12669"/>
        <dbReference type="Rhea" id="RHEA-COMP:12674"/>
        <dbReference type="ChEBI" id="CHEBI:15378"/>
        <dbReference type="ChEBI" id="CHEBI:64720"/>
        <dbReference type="ChEBI" id="CHEBI:78442"/>
        <dbReference type="ChEBI" id="CHEBI:78494"/>
        <dbReference type="ChEBI" id="CHEBI:133042"/>
        <dbReference type="EC" id="2.3.2.29"/>
    </reaction>
</comment>
<feature type="domain" description="N-end rule aminoacyl transferase C-terminal" evidence="6">
    <location>
        <begin position="105"/>
        <end position="223"/>
    </location>
</feature>
<dbReference type="InterPro" id="IPR016181">
    <property type="entry name" value="Acyl_CoA_acyltransferase"/>
</dbReference>
<comment type="catalytic activity">
    <reaction evidence="4">
        <text>N-terminal L-glutamyl-[protein] + L-leucyl-tRNA(Leu) = N-terminal L-leucyl-L-glutamyl-[protein] + tRNA(Leu) + H(+)</text>
        <dbReference type="Rhea" id="RHEA:50412"/>
        <dbReference type="Rhea" id="RHEA-COMP:9613"/>
        <dbReference type="Rhea" id="RHEA-COMP:9622"/>
        <dbReference type="Rhea" id="RHEA-COMP:12664"/>
        <dbReference type="Rhea" id="RHEA-COMP:12668"/>
        <dbReference type="ChEBI" id="CHEBI:15378"/>
        <dbReference type="ChEBI" id="CHEBI:64721"/>
        <dbReference type="ChEBI" id="CHEBI:78442"/>
        <dbReference type="ChEBI" id="CHEBI:78494"/>
        <dbReference type="ChEBI" id="CHEBI:133041"/>
        <dbReference type="EC" id="2.3.2.29"/>
    </reaction>
</comment>
<dbReference type="SUPFAM" id="SSF55729">
    <property type="entry name" value="Acyl-CoA N-acyltransferases (Nat)"/>
    <property type="match status" value="1"/>
</dbReference>
<keyword evidence="3 4" id="KW-0012">Acyltransferase</keyword>
<dbReference type="PIRSF" id="PIRSF037208">
    <property type="entry name" value="ATE_pro_prd"/>
    <property type="match status" value="1"/>
</dbReference>
<sequence length="233" mass="27358">MTSSNLTFGVTRDFPCSYLKGEQEKLLIAVDERLHNPQNYGWLMANGFRRSGDQIYRPNCPTCNACQSIRIITNEFKPSKSQKRLLKKNKGFFMTISDSFQENYFPLFERYINTLHNDGSMYPASEEQFYSFLRCSVSSQLFVEIWHEDSLVSVAVTDSLADSLSAVYTFYEPSYRKHSMGMYSIMQQIELCRKLAKPYLYLGYQIDDCQKMNYKTKFAPYQRFIDNNWQTVK</sequence>
<proteinExistence type="inferred from homology"/>
<dbReference type="PANTHER" id="PTHR21367">
    <property type="entry name" value="ARGININE-TRNA-PROTEIN TRANSFERASE 1"/>
    <property type="match status" value="1"/>
</dbReference>
<comment type="similarity">
    <text evidence="4">Belongs to the R-transferase family. Bpt subfamily.</text>
</comment>
<dbReference type="Pfam" id="PF04377">
    <property type="entry name" value="ATE_C"/>
    <property type="match status" value="1"/>
</dbReference>
<evidence type="ECO:0000256" key="1">
    <source>
        <dbReference type="ARBA" id="ARBA00022490"/>
    </source>
</evidence>
<dbReference type="Proteomes" id="UP001157134">
    <property type="component" value="Unassembled WGS sequence"/>
</dbReference>
<protein>
    <recommendedName>
        <fullName evidence="4">Aspartate/glutamate leucyltransferase</fullName>
        <ecNumber evidence="4">2.3.2.29</ecNumber>
    </recommendedName>
</protein>
<dbReference type="EC" id="2.3.2.29" evidence="4"/>
<dbReference type="RefSeq" id="WP_284297488.1">
    <property type="nucleotide sequence ID" value="NZ_BSSV01000003.1"/>
</dbReference>
<dbReference type="InterPro" id="IPR007472">
    <property type="entry name" value="N-end_Aminoacyl_Trfase_C"/>
</dbReference>
<comment type="caution">
    <text evidence="7">The sequence shown here is derived from an EMBL/GenBank/DDBJ whole genome shotgun (WGS) entry which is preliminary data.</text>
</comment>
<evidence type="ECO:0000256" key="4">
    <source>
        <dbReference type="HAMAP-Rule" id="MF_00689"/>
    </source>
</evidence>
<name>A0ABQ6HBB7_9GAMM</name>
<feature type="domain" description="N-end aminoacyl transferase N-terminal" evidence="5">
    <location>
        <begin position="15"/>
        <end position="84"/>
    </location>
</feature>
<keyword evidence="1 4" id="KW-0963">Cytoplasm</keyword>
<dbReference type="HAMAP" id="MF_00689">
    <property type="entry name" value="Bpt"/>
    <property type="match status" value="1"/>
</dbReference>
<dbReference type="PANTHER" id="PTHR21367:SF1">
    <property type="entry name" value="ARGINYL-TRNA--PROTEIN TRANSFERASE 1"/>
    <property type="match status" value="1"/>
</dbReference>
<evidence type="ECO:0000256" key="3">
    <source>
        <dbReference type="ARBA" id="ARBA00023315"/>
    </source>
</evidence>
<organism evidence="7 8">
    <name type="scientific">Thalassotalea loyana</name>
    <dbReference type="NCBI Taxonomy" id="280483"/>
    <lineage>
        <taxon>Bacteria</taxon>
        <taxon>Pseudomonadati</taxon>
        <taxon>Pseudomonadota</taxon>
        <taxon>Gammaproteobacteria</taxon>
        <taxon>Alteromonadales</taxon>
        <taxon>Colwelliaceae</taxon>
        <taxon>Thalassotalea</taxon>
    </lineage>
</organism>
<keyword evidence="2 4" id="KW-0808">Transferase</keyword>
<dbReference type="GO" id="GO:0016740">
    <property type="term" value="F:transferase activity"/>
    <property type="evidence" value="ECO:0007669"/>
    <property type="project" value="UniProtKB-KW"/>
</dbReference>
<accession>A0ABQ6HBB7</accession>
<comment type="subcellular location">
    <subcellularLocation>
        <location evidence="4">Cytoplasm</location>
    </subcellularLocation>
</comment>
<evidence type="ECO:0000313" key="7">
    <source>
        <dbReference type="EMBL" id="GLX85408.1"/>
    </source>
</evidence>
<dbReference type="Pfam" id="PF04376">
    <property type="entry name" value="ATE_N"/>
    <property type="match status" value="1"/>
</dbReference>
<dbReference type="InterPro" id="IPR007471">
    <property type="entry name" value="N-end_Aminoacyl_Trfase_N"/>
</dbReference>
<gene>
    <name evidence="7" type="primary">ate</name>
    <name evidence="4" type="synonym">bpt</name>
    <name evidence="7" type="ORF">tloyanaT_16600</name>
</gene>
<dbReference type="NCBIfam" id="NF002345">
    <property type="entry name" value="PRK01305.2-2"/>
    <property type="match status" value="1"/>
</dbReference>
<dbReference type="InterPro" id="IPR017138">
    <property type="entry name" value="Asp_Glu_LeuTrfase"/>
</dbReference>
<dbReference type="NCBIfam" id="NF002342">
    <property type="entry name" value="PRK01305.1-3"/>
    <property type="match status" value="1"/>
</dbReference>
<evidence type="ECO:0000313" key="8">
    <source>
        <dbReference type="Proteomes" id="UP001157134"/>
    </source>
</evidence>
<dbReference type="InterPro" id="IPR030700">
    <property type="entry name" value="N-end_Aminoacyl_Trfase"/>
</dbReference>
<comment type="function">
    <text evidence="4">Functions in the N-end rule pathway of protein degradation where it conjugates Leu from its aminoacyl-tRNA to the N-termini of proteins containing an N-terminal aspartate or glutamate.</text>
</comment>
<keyword evidence="8" id="KW-1185">Reference proteome</keyword>